<dbReference type="GO" id="GO:0005524">
    <property type="term" value="F:ATP binding"/>
    <property type="evidence" value="ECO:0007669"/>
    <property type="project" value="UniProtKB-UniRule"/>
</dbReference>
<feature type="region of interest" description="Disordered" evidence="11">
    <location>
        <begin position="622"/>
        <end position="669"/>
    </location>
</feature>
<dbReference type="Proteomes" id="UP000054845">
    <property type="component" value="Unassembled WGS sequence"/>
</dbReference>
<feature type="region of interest" description="Disordered" evidence="11">
    <location>
        <begin position="326"/>
        <end position="518"/>
    </location>
</feature>
<name>A0A0P1BJ03_9BASI</name>
<dbReference type="EMBL" id="CCYA01000278">
    <property type="protein sequence ID" value="CEH16254.1"/>
    <property type="molecule type" value="Genomic_DNA"/>
</dbReference>
<dbReference type="Gene3D" id="1.10.510.10">
    <property type="entry name" value="Transferase(Phosphotransferase) domain 1"/>
    <property type="match status" value="1"/>
</dbReference>
<evidence type="ECO:0000256" key="5">
    <source>
        <dbReference type="ARBA" id="ARBA00022741"/>
    </source>
</evidence>
<keyword evidence="7 10" id="KW-0067">ATP-binding</keyword>
<reference evidence="14" key="1">
    <citation type="submission" date="2014-09" db="EMBL/GenBank/DDBJ databases">
        <authorList>
            <person name="Sharma Rahul"/>
            <person name="Thines Marco"/>
        </authorList>
    </citation>
    <scope>NUCLEOTIDE SEQUENCE [LARGE SCALE GENOMIC DNA]</scope>
</reference>
<feature type="binding site" evidence="10">
    <location>
        <position position="47"/>
    </location>
    <ligand>
        <name>ATP</name>
        <dbReference type="ChEBI" id="CHEBI:30616"/>
    </ligand>
</feature>
<feature type="region of interest" description="Disordered" evidence="11">
    <location>
        <begin position="738"/>
        <end position="757"/>
    </location>
</feature>
<dbReference type="SMART" id="SM00220">
    <property type="entry name" value="S_TKc"/>
    <property type="match status" value="1"/>
</dbReference>
<evidence type="ECO:0000259" key="12">
    <source>
        <dbReference type="PROSITE" id="PS50011"/>
    </source>
</evidence>
<comment type="catalytic activity">
    <reaction evidence="8">
        <text>L-threonyl-[protein] + ATP = O-phospho-L-threonyl-[protein] + ADP + H(+)</text>
        <dbReference type="Rhea" id="RHEA:46608"/>
        <dbReference type="Rhea" id="RHEA-COMP:11060"/>
        <dbReference type="Rhea" id="RHEA-COMP:11605"/>
        <dbReference type="ChEBI" id="CHEBI:15378"/>
        <dbReference type="ChEBI" id="CHEBI:30013"/>
        <dbReference type="ChEBI" id="CHEBI:30616"/>
        <dbReference type="ChEBI" id="CHEBI:61977"/>
        <dbReference type="ChEBI" id="CHEBI:456216"/>
        <dbReference type="EC" id="2.7.11.1"/>
    </reaction>
</comment>
<dbReference type="PROSITE" id="PS50011">
    <property type="entry name" value="PROTEIN_KINASE_DOM"/>
    <property type="match status" value="1"/>
</dbReference>
<keyword evidence="6 13" id="KW-0418">Kinase</keyword>
<comment type="similarity">
    <text evidence="1">Belongs to the protein kinase superfamily. NEK Ser/Thr protein kinase family. NIMA subfamily.</text>
</comment>
<evidence type="ECO:0000256" key="7">
    <source>
        <dbReference type="ARBA" id="ARBA00022840"/>
    </source>
</evidence>
<evidence type="ECO:0000256" key="10">
    <source>
        <dbReference type="PROSITE-ProRule" id="PRU10141"/>
    </source>
</evidence>
<dbReference type="PANTHER" id="PTHR44899:SF3">
    <property type="entry name" value="SERINE_THREONINE-PROTEIN KINASE NEK1"/>
    <property type="match status" value="1"/>
</dbReference>
<organism evidence="13 14">
    <name type="scientific">Ceraceosorus bombacis</name>
    <dbReference type="NCBI Taxonomy" id="401625"/>
    <lineage>
        <taxon>Eukaryota</taxon>
        <taxon>Fungi</taxon>
        <taxon>Dikarya</taxon>
        <taxon>Basidiomycota</taxon>
        <taxon>Ustilaginomycotina</taxon>
        <taxon>Exobasidiomycetes</taxon>
        <taxon>Ceraceosorales</taxon>
        <taxon>Ceraceosoraceae</taxon>
        <taxon>Ceraceosorus</taxon>
    </lineage>
</organism>
<dbReference type="CDD" id="cd08217">
    <property type="entry name" value="STKc_Nek2"/>
    <property type="match status" value="1"/>
</dbReference>
<sequence length="898" mass="96175">MATRKSQQNSAASVIDGYEVVDQIGKGSFGVIRKVKRRVDGRIFARKEMDFSRMSDKDRKQIVAEVNILRNLKHESIVAYEERFVDSEAQTLYIIMEYCGGGDLGEVIKKCRRTNTYLPEDTVWSYFSQMTQALEALHYKDCSANDVIPRAAILHRDLKPENIFLDADDNVKLGDFGLSKQITGQIFASTYVGTPYYMSPEIASGQRYDFKCDVWALGCIAFELCALQPPFDAQNQAELTRKIKQGQVPKLPRGYSNDLGDLIRAMLNLSAKDRPTTRQILTHPKVKFVVETRQLSTLSRNLQAERARIEAVELGLEEREAALARAEQELRERQQQGGQADDAEAHLSAREQTVKEREDACRQSEDHTEKEFAEHCQAQLEDIERKRQSIEARNTARRGSTTVDASAQSEQPLPLPSSAANRTAEHRSALSSRPSTRRISAGGRTSGGGAGASHLDDHSVDMIRAGITGLGTPRAQRERQMRLKQRAERRGSAAGAQSDLRTSSRRAQESEGSDEWVEEDAAAAVANLALSNGRGRASQTIAGPTSDIPQSAAPAGREAYTSRGAGRTSISAIRAAPPSAARMYTPRPSADTSDVSMRDASWFHPAFTPVRQTRASLFGQGSAQNANAEFPSSEDRSGDDMHTSSDGPDKENSVLSRARHSYSSGKRGDAIVPAAARPILTTRTTIAAMQNNSEGREGAISTQEAAPASQSTSAVPNYNLADDDPDLPSPFLRKVTRISEGRMSGRSGHGGASGKTNLVRAATNGAAKLARERDAANAASGPSNSDGAASGMTRSRSTLLDTSAAKASPGRRYSGAAAIPGAANASGSESSGIGAALSAAPSGRIAARTQRSRFSTLPGGIGVTVKPLQPGQAVGAGAPIRRSFVPGAGSGSGSAARS</sequence>
<keyword evidence="3" id="KW-0723">Serine/threonine-protein kinase</keyword>
<evidence type="ECO:0000313" key="14">
    <source>
        <dbReference type="Proteomes" id="UP000054845"/>
    </source>
</evidence>
<keyword evidence="14" id="KW-1185">Reference proteome</keyword>
<dbReference type="InterPro" id="IPR011009">
    <property type="entry name" value="Kinase-like_dom_sf"/>
</dbReference>
<dbReference type="STRING" id="401625.A0A0P1BJ03"/>
<feature type="region of interest" description="Disordered" evidence="11">
    <location>
        <begin position="693"/>
        <end position="729"/>
    </location>
</feature>
<accession>A0A0P1BJ03</accession>
<feature type="compositionally biased region" description="Basic and acidic residues" evidence="11">
    <location>
        <begin position="633"/>
        <end position="652"/>
    </location>
</feature>
<evidence type="ECO:0000256" key="8">
    <source>
        <dbReference type="ARBA" id="ARBA00047899"/>
    </source>
</evidence>
<keyword evidence="4" id="KW-0808">Transferase</keyword>
<dbReference type="InterPro" id="IPR017441">
    <property type="entry name" value="Protein_kinase_ATP_BS"/>
</dbReference>
<dbReference type="InterPro" id="IPR008271">
    <property type="entry name" value="Ser/Thr_kinase_AS"/>
</dbReference>
<dbReference type="PROSITE" id="PS00107">
    <property type="entry name" value="PROTEIN_KINASE_ATP"/>
    <property type="match status" value="1"/>
</dbReference>
<keyword evidence="5 10" id="KW-0547">Nucleotide-binding</keyword>
<dbReference type="PROSITE" id="PS00108">
    <property type="entry name" value="PROTEIN_KINASE_ST"/>
    <property type="match status" value="1"/>
</dbReference>
<feature type="compositionally biased region" description="Polar residues" evidence="11">
    <location>
        <begin position="700"/>
        <end position="716"/>
    </location>
</feature>
<evidence type="ECO:0000256" key="9">
    <source>
        <dbReference type="ARBA" id="ARBA00048679"/>
    </source>
</evidence>
<protein>
    <recommendedName>
        <fullName evidence="2">non-specific serine/threonine protein kinase</fullName>
        <ecNumber evidence="2">2.7.11.1</ecNumber>
    </recommendedName>
</protein>
<dbReference type="InterPro" id="IPR051131">
    <property type="entry name" value="NEK_Ser/Thr_kinase_NIMA"/>
</dbReference>
<feature type="domain" description="Protein kinase" evidence="12">
    <location>
        <begin position="18"/>
        <end position="286"/>
    </location>
</feature>
<feature type="compositionally biased region" description="Polar residues" evidence="11">
    <location>
        <begin position="397"/>
        <end position="411"/>
    </location>
</feature>
<feature type="compositionally biased region" description="Low complexity" evidence="11">
    <location>
        <begin position="569"/>
        <end position="582"/>
    </location>
</feature>
<proteinExistence type="inferred from homology"/>
<evidence type="ECO:0000256" key="3">
    <source>
        <dbReference type="ARBA" id="ARBA00022527"/>
    </source>
</evidence>
<evidence type="ECO:0000256" key="2">
    <source>
        <dbReference type="ARBA" id="ARBA00012513"/>
    </source>
</evidence>
<dbReference type="AlphaFoldDB" id="A0A0P1BJ03"/>
<dbReference type="OrthoDB" id="10250725at2759"/>
<evidence type="ECO:0000256" key="11">
    <source>
        <dbReference type="SAM" id="MobiDB-lite"/>
    </source>
</evidence>
<dbReference type="InterPro" id="IPR000719">
    <property type="entry name" value="Prot_kinase_dom"/>
</dbReference>
<feature type="compositionally biased region" description="Polar residues" evidence="11">
    <location>
        <begin position="780"/>
        <end position="801"/>
    </location>
</feature>
<dbReference type="SUPFAM" id="SSF56112">
    <property type="entry name" value="Protein kinase-like (PK-like)"/>
    <property type="match status" value="1"/>
</dbReference>
<feature type="region of interest" description="Disordered" evidence="11">
    <location>
        <begin position="533"/>
        <end position="595"/>
    </location>
</feature>
<dbReference type="EC" id="2.7.11.1" evidence="2"/>
<feature type="compositionally biased region" description="Basic and acidic residues" evidence="11">
    <location>
        <begin position="475"/>
        <end position="491"/>
    </location>
</feature>
<dbReference type="PANTHER" id="PTHR44899">
    <property type="entry name" value="CAMK FAMILY PROTEIN KINASE"/>
    <property type="match status" value="1"/>
</dbReference>
<dbReference type="Gene3D" id="3.30.200.20">
    <property type="entry name" value="Phosphorylase Kinase, domain 1"/>
    <property type="match status" value="2"/>
</dbReference>
<dbReference type="GO" id="GO:0004674">
    <property type="term" value="F:protein serine/threonine kinase activity"/>
    <property type="evidence" value="ECO:0007669"/>
    <property type="project" value="UniProtKB-KW"/>
</dbReference>
<evidence type="ECO:0000256" key="4">
    <source>
        <dbReference type="ARBA" id="ARBA00022679"/>
    </source>
</evidence>
<dbReference type="FunFam" id="3.30.200.20:FF:000097">
    <property type="entry name" value="Probable serine/threonine-protein kinase nek1"/>
    <property type="match status" value="1"/>
</dbReference>
<feature type="region of interest" description="Disordered" evidence="11">
    <location>
        <begin position="874"/>
        <end position="898"/>
    </location>
</feature>
<comment type="catalytic activity">
    <reaction evidence="9">
        <text>L-seryl-[protein] + ATP = O-phospho-L-seryl-[protein] + ADP + H(+)</text>
        <dbReference type="Rhea" id="RHEA:17989"/>
        <dbReference type="Rhea" id="RHEA-COMP:9863"/>
        <dbReference type="Rhea" id="RHEA-COMP:11604"/>
        <dbReference type="ChEBI" id="CHEBI:15378"/>
        <dbReference type="ChEBI" id="CHEBI:29999"/>
        <dbReference type="ChEBI" id="CHEBI:30616"/>
        <dbReference type="ChEBI" id="CHEBI:83421"/>
        <dbReference type="ChEBI" id="CHEBI:456216"/>
        <dbReference type="EC" id="2.7.11.1"/>
    </reaction>
</comment>
<evidence type="ECO:0000256" key="6">
    <source>
        <dbReference type="ARBA" id="ARBA00022777"/>
    </source>
</evidence>
<dbReference type="Pfam" id="PF00069">
    <property type="entry name" value="Pkinase"/>
    <property type="match status" value="1"/>
</dbReference>
<feature type="region of interest" description="Disordered" evidence="11">
    <location>
        <begin position="765"/>
        <end position="815"/>
    </location>
</feature>
<evidence type="ECO:0000256" key="1">
    <source>
        <dbReference type="ARBA" id="ARBA00010886"/>
    </source>
</evidence>
<evidence type="ECO:0000313" key="13">
    <source>
        <dbReference type="EMBL" id="CEH16254.1"/>
    </source>
</evidence>
<feature type="compositionally biased region" description="Basic and acidic residues" evidence="11">
    <location>
        <begin position="343"/>
        <end position="374"/>
    </location>
</feature>
<feature type="compositionally biased region" description="Polar residues" evidence="11">
    <location>
        <begin position="537"/>
        <end position="549"/>
    </location>
</feature>